<reference evidence="3 4" key="1">
    <citation type="journal article" date="2014" name="Int. J. Syst. Evol. Microbiol.">
        <title>Phylogenomics and the dynamic genome evolution of the genus Streptococcus.</title>
        <authorList>
            <consortium name="The Broad Institute Genome Sequencing Platform"/>
            <person name="Richards V.P."/>
            <person name="Palmer S.R."/>
            <person name="Pavinski Bitar P.D."/>
            <person name="Qin X."/>
            <person name="Weinstock G.M."/>
            <person name="Highlander S.K."/>
            <person name="Town C.D."/>
            <person name="Burne R.A."/>
            <person name="Stanhope M.J."/>
        </authorList>
    </citation>
    <scope>NUCLEOTIDE SEQUENCE [LARGE SCALE GENOMIC DNA]</scope>
    <source>
        <strain evidence="3 4">707-05</strain>
    </source>
</reference>
<dbReference type="AlphaFoldDB" id="G5K0P4"/>
<dbReference type="RefSeq" id="WP_008087567.1">
    <property type="nucleotide sequence ID" value="NZ_AEUX02000003.1"/>
</dbReference>
<dbReference type="Proteomes" id="UP000003330">
    <property type="component" value="Unassembled WGS sequence"/>
</dbReference>
<feature type="compositionally biased region" description="Basic and acidic residues" evidence="1">
    <location>
        <begin position="29"/>
        <end position="40"/>
    </location>
</feature>
<evidence type="ECO:0000256" key="2">
    <source>
        <dbReference type="SAM" id="SignalP"/>
    </source>
</evidence>
<gene>
    <name evidence="3" type="ORF">STRIC_0170</name>
</gene>
<feature type="chain" id="PRO_5038958694" evidence="2">
    <location>
        <begin position="23"/>
        <end position="130"/>
    </location>
</feature>
<protein>
    <submittedName>
        <fullName evidence="3">Lipoprotein</fullName>
    </submittedName>
</protein>
<keyword evidence="2" id="KW-0732">Signal</keyword>
<keyword evidence="4" id="KW-1185">Reference proteome</keyword>
<evidence type="ECO:0000313" key="3">
    <source>
        <dbReference type="EMBL" id="EHI70468.1"/>
    </source>
</evidence>
<proteinExistence type="predicted"/>
<comment type="caution">
    <text evidence="3">The sequence shown here is derived from an EMBL/GenBank/DDBJ whole genome shotgun (WGS) entry which is preliminary data.</text>
</comment>
<organism evidence="3 4">
    <name type="scientific">Streptococcus ictaluri 707-05</name>
    <dbReference type="NCBI Taxonomy" id="764299"/>
    <lineage>
        <taxon>Bacteria</taxon>
        <taxon>Bacillati</taxon>
        <taxon>Bacillota</taxon>
        <taxon>Bacilli</taxon>
        <taxon>Lactobacillales</taxon>
        <taxon>Streptococcaceae</taxon>
        <taxon>Streptococcus</taxon>
    </lineage>
</organism>
<dbReference type="EMBL" id="AEUX02000003">
    <property type="protein sequence ID" value="EHI70468.1"/>
    <property type="molecule type" value="Genomic_DNA"/>
</dbReference>
<sequence>MKKKTIILLSSLLLLTACSNHPKNTAKTGLDKKDKSEQISKKTSKHKSLHSTTESSSEPSSQTSKTQTSSSVESTPSKANTETSNQEEYETDLFPSAYIANENKKLRDGFYIAPSNNTSIISQYTDMKET</sequence>
<dbReference type="PROSITE" id="PS51257">
    <property type="entry name" value="PROKAR_LIPOPROTEIN"/>
    <property type="match status" value="1"/>
</dbReference>
<feature type="compositionally biased region" description="Low complexity" evidence="1">
    <location>
        <begin position="50"/>
        <end position="75"/>
    </location>
</feature>
<feature type="signal peptide" evidence="2">
    <location>
        <begin position="1"/>
        <end position="22"/>
    </location>
</feature>
<evidence type="ECO:0000313" key="4">
    <source>
        <dbReference type="Proteomes" id="UP000003330"/>
    </source>
</evidence>
<feature type="region of interest" description="Disordered" evidence="1">
    <location>
        <begin position="20"/>
        <end position="94"/>
    </location>
</feature>
<name>G5K0P4_9STRE</name>
<dbReference type="OrthoDB" id="2237782at2"/>
<keyword evidence="3" id="KW-0449">Lipoprotein</keyword>
<accession>G5K0P4</accession>
<evidence type="ECO:0000256" key="1">
    <source>
        <dbReference type="SAM" id="MobiDB-lite"/>
    </source>
</evidence>